<evidence type="ECO:0000313" key="2">
    <source>
        <dbReference type="EMBL" id="CAG8658714.1"/>
    </source>
</evidence>
<feature type="non-terminal residue" evidence="2">
    <location>
        <position position="86"/>
    </location>
</feature>
<proteinExistence type="predicted"/>
<organism evidence="2 3">
    <name type="scientific">Paraglomus brasilianum</name>
    <dbReference type="NCBI Taxonomy" id="144538"/>
    <lineage>
        <taxon>Eukaryota</taxon>
        <taxon>Fungi</taxon>
        <taxon>Fungi incertae sedis</taxon>
        <taxon>Mucoromycota</taxon>
        <taxon>Glomeromycotina</taxon>
        <taxon>Glomeromycetes</taxon>
        <taxon>Paraglomerales</taxon>
        <taxon>Paraglomeraceae</taxon>
        <taxon>Paraglomus</taxon>
    </lineage>
</organism>
<feature type="region of interest" description="Disordered" evidence="1">
    <location>
        <begin position="1"/>
        <end position="20"/>
    </location>
</feature>
<dbReference type="Proteomes" id="UP000789739">
    <property type="component" value="Unassembled WGS sequence"/>
</dbReference>
<evidence type="ECO:0000313" key="3">
    <source>
        <dbReference type="Proteomes" id="UP000789739"/>
    </source>
</evidence>
<evidence type="ECO:0000256" key="1">
    <source>
        <dbReference type="SAM" id="MobiDB-lite"/>
    </source>
</evidence>
<feature type="compositionally biased region" description="Low complexity" evidence="1">
    <location>
        <begin position="1"/>
        <end position="10"/>
    </location>
</feature>
<keyword evidence="3" id="KW-1185">Reference proteome</keyword>
<protein>
    <submittedName>
        <fullName evidence="2">6745_t:CDS:1</fullName>
    </submittedName>
</protein>
<dbReference type="AlphaFoldDB" id="A0A9N9DZ66"/>
<comment type="caution">
    <text evidence="2">The sequence shown here is derived from an EMBL/GenBank/DDBJ whole genome shotgun (WGS) entry which is preliminary data.</text>
</comment>
<sequence length="86" mass="9481">IEYEGSNGRESSSESELDEEDNVYHALKYKEVMMQCVIHDLDLGDQVVTVLQVLLMPSTSLSLATAEPTLLSVISSPYITVIGYTL</sequence>
<name>A0A9N9DZ66_9GLOM</name>
<accession>A0A9N9DZ66</accession>
<dbReference type="EMBL" id="CAJVPI010003458">
    <property type="protein sequence ID" value="CAG8658714.1"/>
    <property type="molecule type" value="Genomic_DNA"/>
</dbReference>
<gene>
    <name evidence="2" type="ORF">PBRASI_LOCUS10666</name>
</gene>
<feature type="non-terminal residue" evidence="2">
    <location>
        <position position="1"/>
    </location>
</feature>
<reference evidence="2" key="1">
    <citation type="submission" date="2021-06" db="EMBL/GenBank/DDBJ databases">
        <authorList>
            <person name="Kallberg Y."/>
            <person name="Tangrot J."/>
            <person name="Rosling A."/>
        </authorList>
    </citation>
    <scope>NUCLEOTIDE SEQUENCE</scope>
    <source>
        <strain evidence="2">BR232B</strain>
    </source>
</reference>